<accession>A0ABW6BF13</accession>
<dbReference type="Gene3D" id="1.25.40.10">
    <property type="entry name" value="Tetratricopeptide repeat domain"/>
    <property type="match status" value="1"/>
</dbReference>
<dbReference type="InterPro" id="IPR011990">
    <property type="entry name" value="TPR-like_helical_dom_sf"/>
</dbReference>
<keyword evidence="2" id="KW-1185">Reference proteome</keyword>
<dbReference type="Proteomes" id="UP001597525">
    <property type="component" value="Unassembled WGS sequence"/>
</dbReference>
<name>A0ABW6BF13_9SPHI</name>
<evidence type="ECO:0000313" key="2">
    <source>
        <dbReference type="Proteomes" id="UP001597525"/>
    </source>
</evidence>
<protein>
    <recommendedName>
        <fullName evidence="3">Tetratricopeptide repeat protein</fullName>
    </recommendedName>
</protein>
<comment type="caution">
    <text evidence="1">The sequence shown here is derived from an EMBL/GenBank/DDBJ whole genome shotgun (WGS) entry which is preliminary data.</text>
</comment>
<evidence type="ECO:0000313" key="1">
    <source>
        <dbReference type="EMBL" id="MFD2967887.1"/>
    </source>
</evidence>
<dbReference type="RefSeq" id="WP_320183163.1">
    <property type="nucleotide sequence ID" value="NZ_CP138332.1"/>
</dbReference>
<sequence>MDKSHDKMMSDLQRLLAAQDFKSDADMRKFMDGLIGKEVPSFSKDMLSDQQQAQDLVFEAYELPPAKAKQRIEMALQLDRNCIEAYEFLASKESVAEIAAVFYEKGIAIGRTIFGGKYLKEHKGSFWGFHETRPFMRCLQHYSDCLYVMGDVEECVAILEEMIVLNKNDNQGVRDQLMLYLIELNERKKFLKYANMFGESEMAFSLFNHALFAFKTEGETDAANKKLQKAVKQNKFVAAGLLSKKGVENLPGHHGFGDKNEADYYVYFAQHIWMETDGALAWLKKYAVKS</sequence>
<organism evidence="1 2">
    <name type="scientific">Sphingobacterium bambusae</name>
    <dbReference type="NCBI Taxonomy" id="662858"/>
    <lineage>
        <taxon>Bacteria</taxon>
        <taxon>Pseudomonadati</taxon>
        <taxon>Bacteroidota</taxon>
        <taxon>Sphingobacteriia</taxon>
        <taxon>Sphingobacteriales</taxon>
        <taxon>Sphingobacteriaceae</taxon>
        <taxon>Sphingobacterium</taxon>
    </lineage>
</organism>
<reference evidence="2" key="1">
    <citation type="journal article" date="2019" name="Int. J. Syst. Evol. Microbiol.">
        <title>The Global Catalogue of Microorganisms (GCM) 10K type strain sequencing project: providing services to taxonomists for standard genome sequencing and annotation.</title>
        <authorList>
            <consortium name="The Broad Institute Genomics Platform"/>
            <consortium name="The Broad Institute Genome Sequencing Center for Infectious Disease"/>
            <person name="Wu L."/>
            <person name="Ma J."/>
        </authorList>
    </citation>
    <scope>NUCLEOTIDE SEQUENCE [LARGE SCALE GENOMIC DNA]</scope>
    <source>
        <strain evidence="2">KCTC 22814</strain>
    </source>
</reference>
<evidence type="ECO:0008006" key="3">
    <source>
        <dbReference type="Google" id="ProtNLM"/>
    </source>
</evidence>
<gene>
    <name evidence="1" type="ORF">ACFS7Y_10835</name>
</gene>
<proteinExistence type="predicted"/>
<dbReference type="EMBL" id="JBHUPB010000007">
    <property type="protein sequence ID" value="MFD2967887.1"/>
    <property type="molecule type" value="Genomic_DNA"/>
</dbReference>